<name>A0A239BID5_9FLAO</name>
<sequence>MKDLLRIGKTLSIEEQKGIDGGWDPNCGRVAFCDCSNPPSGCPHICVNC</sequence>
<reference evidence="1 2" key="1">
    <citation type="submission" date="2017-06" db="EMBL/GenBank/DDBJ databases">
        <authorList>
            <person name="Kim H.J."/>
            <person name="Triplett B.A."/>
        </authorList>
    </citation>
    <scope>NUCLEOTIDE SEQUENCE [LARGE SCALE GENOMIC DNA]</scope>
    <source>
        <strain evidence="1 2">DSM 25597</strain>
    </source>
</reference>
<dbReference type="RefSeq" id="WP_179218205.1">
    <property type="nucleotide sequence ID" value="NZ_BMEP01000005.1"/>
</dbReference>
<gene>
    <name evidence="1" type="ORF">SAMN06265376_106146</name>
</gene>
<dbReference type="AlphaFoldDB" id="A0A239BID5"/>
<accession>A0A239BID5</accession>
<dbReference type="Proteomes" id="UP000198379">
    <property type="component" value="Unassembled WGS sequence"/>
</dbReference>
<protein>
    <submittedName>
        <fullName evidence="1">Uncharacterized protein</fullName>
    </submittedName>
</protein>
<organism evidence="1 2">
    <name type="scientific">Dokdonia pacifica</name>
    <dbReference type="NCBI Taxonomy" id="1627892"/>
    <lineage>
        <taxon>Bacteria</taxon>
        <taxon>Pseudomonadati</taxon>
        <taxon>Bacteroidota</taxon>
        <taxon>Flavobacteriia</taxon>
        <taxon>Flavobacteriales</taxon>
        <taxon>Flavobacteriaceae</taxon>
        <taxon>Dokdonia</taxon>
    </lineage>
</organism>
<proteinExistence type="predicted"/>
<dbReference type="EMBL" id="FZNY01000006">
    <property type="protein sequence ID" value="SNS06803.1"/>
    <property type="molecule type" value="Genomic_DNA"/>
</dbReference>
<keyword evidence="2" id="KW-1185">Reference proteome</keyword>
<evidence type="ECO:0000313" key="1">
    <source>
        <dbReference type="EMBL" id="SNS06803.1"/>
    </source>
</evidence>
<evidence type="ECO:0000313" key="2">
    <source>
        <dbReference type="Proteomes" id="UP000198379"/>
    </source>
</evidence>